<dbReference type="GO" id="GO:0016787">
    <property type="term" value="F:hydrolase activity"/>
    <property type="evidence" value="ECO:0007669"/>
    <property type="project" value="UniProtKB-KW"/>
</dbReference>
<protein>
    <recommendedName>
        <fullName evidence="8">Ribonuclease VapC</fullName>
        <shortName evidence="8">RNase VapC</shortName>
        <ecNumber evidence="8">3.1.-.-</ecNumber>
    </recommendedName>
    <alternativeName>
        <fullName evidence="8">Toxin VapC</fullName>
    </alternativeName>
</protein>
<accession>A0A0L8KRT9</accession>
<dbReference type="InterPro" id="IPR022907">
    <property type="entry name" value="VapC_family"/>
</dbReference>
<name>A0A0L8KRT9_STRVR</name>
<evidence type="ECO:0000256" key="4">
    <source>
        <dbReference type="ARBA" id="ARBA00022723"/>
    </source>
</evidence>
<keyword evidence="5 8" id="KW-0378">Hydrolase</keyword>
<dbReference type="CDD" id="cd18755">
    <property type="entry name" value="PIN_MtVapC3_VapC21-like"/>
    <property type="match status" value="1"/>
</dbReference>
<dbReference type="GO" id="GO:0000287">
    <property type="term" value="F:magnesium ion binding"/>
    <property type="evidence" value="ECO:0007669"/>
    <property type="project" value="UniProtKB-UniRule"/>
</dbReference>
<dbReference type="EC" id="3.1.-.-" evidence="8"/>
<dbReference type="PANTHER" id="PTHR33653:SF1">
    <property type="entry name" value="RIBONUCLEASE VAPC2"/>
    <property type="match status" value="1"/>
</dbReference>
<dbReference type="EMBL" id="LGUP01000114">
    <property type="protein sequence ID" value="KOG28648.1"/>
    <property type="molecule type" value="Genomic_DNA"/>
</dbReference>
<evidence type="ECO:0000256" key="8">
    <source>
        <dbReference type="HAMAP-Rule" id="MF_00265"/>
    </source>
</evidence>
<dbReference type="HAMAP" id="MF_00265">
    <property type="entry name" value="VapC_Nob1"/>
    <property type="match status" value="1"/>
</dbReference>
<dbReference type="GO" id="GO:0090729">
    <property type="term" value="F:toxin activity"/>
    <property type="evidence" value="ECO:0007669"/>
    <property type="project" value="UniProtKB-KW"/>
</dbReference>
<evidence type="ECO:0000256" key="3">
    <source>
        <dbReference type="ARBA" id="ARBA00022722"/>
    </source>
</evidence>
<dbReference type="AlphaFoldDB" id="A0A0L8KRT9"/>
<feature type="binding site" evidence="8">
    <location>
        <position position="99"/>
    </location>
    <ligand>
        <name>Mg(2+)</name>
        <dbReference type="ChEBI" id="CHEBI:18420"/>
    </ligand>
</feature>
<keyword evidence="2 8" id="KW-1277">Toxin-antitoxin system</keyword>
<dbReference type="PANTHER" id="PTHR33653">
    <property type="entry name" value="RIBONUCLEASE VAPC2"/>
    <property type="match status" value="1"/>
</dbReference>
<comment type="function">
    <text evidence="8">Toxic component of a toxin-antitoxin (TA) system. An RNase.</text>
</comment>
<dbReference type="Proteomes" id="UP000037023">
    <property type="component" value="Unassembled WGS sequence"/>
</dbReference>
<evidence type="ECO:0000313" key="11">
    <source>
        <dbReference type="Proteomes" id="UP000037023"/>
    </source>
</evidence>
<dbReference type="RefSeq" id="WP_033208971.1">
    <property type="nucleotide sequence ID" value="NZ_LGUP01000114.1"/>
</dbReference>
<evidence type="ECO:0000313" key="10">
    <source>
        <dbReference type="EMBL" id="KOG28648.1"/>
    </source>
</evidence>
<feature type="domain" description="PIN" evidence="9">
    <location>
        <begin position="7"/>
        <end position="124"/>
    </location>
</feature>
<evidence type="ECO:0000256" key="6">
    <source>
        <dbReference type="ARBA" id="ARBA00022842"/>
    </source>
</evidence>
<dbReference type="Gene3D" id="3.40.50.1010">
    <property type="entry name" value="5'-nuclease"/>
    <property type="match status" value="1"/>
</dbReference>
<dbReference type="InterPro" id="IPR050556">
    <property type="entry name" value="Type_II_TA_system_RNase"/>
</dbReference>
<dbReference type="PATRIC" id="fig|1938.6.peg.2974"/>
<dbReference type="Pfam" id="PF01850">
    <property type="entry name" value="PIN"/>
    <property type="match status" value="1"/>
</dbReference>
<dbReference type="GO" id="GO:0004540">
    <property type="term" value="F:RNA nuclease activity"/>
    <property type="evidence" value="ECO:0007669"/>
    <property type="project" value="InterPro"/>
</dbReference>
<dbReference type="InterPro" id="IPR002716">
    <property type="entry name" value="PIN_dom"/>
</dbReference>
<keyword evidence="4 8" id="KW-0479">Metal-binding</keyword>
<comment type="cofactor">
    <cofactor evidence="1 8">
        <name>Mg(2+)</name>
        <dbReference type="ChEBI" id="CHEBI:18420"/>
    </cofactor>
</comment>
<gene>
    <name evidence="8" type="primary">vapC</name>
    <name evidence="10" type="ORF">ADK34_13730</name>
</gene>
<keyword evidence="6 8" id="KW-0460">Magnesium</keyword>
<comment type="similarity">
    <text evidence="7 8">Belongs to the PINc/VapC protein family.</text>
</comment>
<dbReference type="SUPFAM" id="SSF88723">
    <property type="entry name" value="PIN domain-like"/>
    <property type="match status" value="1"/>
</dbReference>
<keyword evidence="3 8" id="KW-0540">Nuclease</keyword>
<evidence type="ECO:0000256" key="1">
    <source>
        <dbReference type="ARBA" id="ARBA00001946"/>
    </source>
</evidence>
<organism evidence="10 11">
    <name type="scientific">Streptomyces viridochromogenes</name>
    <dbReference type="NCBI Taxonomy" id="1938"/>
    <lineage>
        <taxon>Bacteria</taxon>
        <taxon>Bacillati</taxon>
        <taxon>Actinomycetota</taxon>
        <taxon>Actinomycetes</taxon>
        <taxon>Kitasatosporales</taxon>
        <taxon>Streptomycetaceae</taxon>
        <taxon>Streptomyces</taxon>
    </lineage>
</organism>
<keyword evidence="8" id="KW-0800">Toxin</keyword>
<dbReference type="OrthoDB" id="5185254at2"/>
<proteinExistence type="inferred from homology"/>
<evidence type="ECO:0000256" key="5">
    <source>
        <dbReference type="ARBA" id="ARBA00022801"/>
    </source>
</evidence>
<evidence type="ECO:0000256" key="7">
    <source>
        <dbReference type="ARBA" id="ARBA00038093"/>
    </source>
</evidence>
<reference evidence="10 11" key="1">
    <citation type="submission" date="2015-06" db="EMBL/GenBank/DDBJ databases">
        <authorList>
            <person name="Hoefler B.C."/>
            <person name="Straight P.D."/>
        </authorList>
    </citation>
    <scope>NUCLEOTIDE SEQUENCE [LARGE SCALE GENOMIC DNA]</scope>
    <source>
        <strain evidence="10 11">NRRL 3427</strain>
    </source>
</reference>
<evidence type="ECO:0000256" key="2">
    <source>
        <dbReference type="ARBA" id="ARBA00022649"/>
    </source>
</evidence>
<sequence>MNSAQFLIDTSALARFLRGDAEQYGWDQAAAAGLIATCPITELEFFYSARSAADRAQGIEDLRLLLGWVPVDDRAYSRARQVQEALTERGQHRSAGAVDLVVAATAELQGLTLLHRDRDFERIASITGQALQWYGPDAGK</sequence>
<evidence type="ECO:0000259" key="9">
    <source>
        <dbReference type="Pfam" id="PF01850"/>
    </source>
</evidence>
<feature type="binding site" evidence="8">
    <location>
        <position position="9"/>
    </location>
    <ligand>
        <name>Mg(2+)</name>
        <dbReference type="ChEBI" id="CHEBI:18420"/>
    </ligand>
</feature>
<comment type="caution">
    <text evidence="10">The sequence shown here is derived from an EMBL/GenBank/DDBJ whole genome shotgun (WGS) entry which is preliminary data.</text>
</comment>
<dbReference type="InterPro" id="IPR029060">
    <property type="entry name" value="PIN-like_dom_sf"/>
</dbReference>